<proteinExistence type="predicted"/>
<sequence length="176" mass="18440">MAIAPSGRRGRYFRGPCPRVRGSVLEFPVITAGDAPRGCWPESIRRTAAAAAAGHGIDGLVLARSVDIIFPFGGFIFLCGLSGEGVTGGRHPSPQGGAPGARAARLSTESSPARDHPYRGSVSGQESRKPPAPRRDSGSSYARQLEAITMLIGLVRDSVLQCFCHSCRAPVLPAGF</sequence>
<evidence type="ECO:0000256" key="1">
    <source>
        <dbReference type="SAM" id="MobiDB-lite"/>
    </source>
</evidence>
<accession>A0A4C1Y7S3</accession>
<name>A0A4C1Y7S3_EUMVA</name>
<gene>
    <name evidence="2" type="ORF">EVAR_48962_1</name>
</gene>
<dbReference type="EMBL" id="BGZK01001092">
    <property type="protein sequence ID" value="GBP70954.1"/>
    <property type="molecule type" value="Genomic_DNA"/>
</dbReference>
<organism evidence="2 3">
    <name type="scientific">Eumeta variegata</name>
    <name type="common">Bagworm moth</name>
    <name type="synonym">Eumeta japonica</name>
    <dbReference type="NCBI Taxonomy" id="151549"/>
    <lineage>
        <taxon>Eukaryota</taxon>
        <taxon>Metazoa</taxon>
        <taxon>Ecdysozoa</taxon>
        <taxon>Arthropoda</taxon>
        <taxon>Hexapoda</taxon>
        <taxon>Insecta</taxon>
        <taxon>Pterygota</taxon>
        <taxon>Neoptera</taxon>
        <taxon>Endopterygota</taxon>
        <taxon>Lepidoptera</taxon>
        <taxon>Glossata</taxon>
        <taxon>Ditrysia</taxon>
        <taxon>Tineoidea</taxon>
        <taxon>Psychidae</taxon>
        <taxon>Oiketicinae</taxon>
        <taxon>Eumeta</taxon>
    </lineage>
</organism>
<protein>
    <submittedName>
        <fullName evidence="2">Uncharacterized protein</fullName>
    </submittedName>
</protein>
<dbReference type="AlphaFoldDB" id="A0A4C1Y7S3"/>
<feature type="region of interest" description="Disordered" evidence="1">
    <location>
        <begin position="88"/>
        <end position="140"/>
    </location>
</feature>
<feature type="compositionally biased region" description="Basic and acidic residues" evidence="1">
    <location>
        <begin position="126"/>
        <end position="137"/>
    </location>
</feature>
<dbReference type="OrthoDB" id="7467964at2759"/>
<comment type="caution">
    <text evidence="2">The sequence shown here is derived from an EMBL/GenBank/DDBJ whole genome shotgun (WGS) entry which is preliminary data.</text>
</comment>
<reference evidence="2 3" key="1">
    <citation type="journal article" date="2019" name="Commun. Biol.">
        <title>The bagworm genome reveals a unique fibroin gene that provides high tensile strength.</title>
        <authorList>
            <person name="Kono N."/>
            <person name="Nakamura H."/>
            <person name="Ohtoshi R."/>
            <person name="Tomita M."/>
            <person name="Numata K."/>
            <person name="Arakawa K."/>
        </authorList>
    </citation>
    <scope>NUCLEOTIDE SEQUENCE [LARGE SCALE GENOMIC DNA]</scope>
</reference>
<evidence type="ECO:0000313" key="3">
    <source>
        <dbReference type="Proteomes" id="UP000299102"/>
    </source>
</evidence>
<evidence type="ECO:0000313" key="2">
    <source>
        <dbReference type="EMBL" id="GBP70954.1"/>
    </source>
</evidence>
<dbReference type="Proteomes" id="UP000299102">
    <property type="component" value="Unassembled WGS sequence"/>
</dbReference>
<keyword evidence="3" id="KW-1185">Reference proteome</keyword>